<sequence length="134" mass="15305">MESKRVSLRLSEEENTYVASTSFGQLLVGEKGHRPMELLLVSLAGCSGVDVSIILKKKRQEVKDIRIDVLGLRRDEHPRYYEKIEIHYTIVGKNINPKAVEDAIKLSLEKYCSVHAMLKEKAHISYSYSIENVE</sequence>
<reference evidence="1 2" key="1">
    <citation type="submission" date="2016-11" db="EMBL/GenBank/DDBJ databases">
        <authorList>
            <person name="Jaros S."/>
            <person name="Januszkiewicz K."/>
            <person name="Wedrychowicz H."/>
        </authorList>
    </citation>
    <scope>NUCLEOTIDE SEQUENCE [LARGE SCALE GENOMIC DNA]</scope>
    <source>
        <strain evidence="1 2">DSM 19557</strain>
    </source>
</reference>
<dbReference type="RefSeq" id="WP_079653432.1">
    <property type="nucleotide sequence ID" value="NZ_LT670846.1"/>
</dbReference>
<dbReference type="Gene3D" id="3.30.300.20">
    <property type="match status" value="1"/>
</dbReference>
<dbReference type="PANTHER" id="PTHR34352">
    <property type="entry name" value="PROTEIN YHFA"/>
    <property type="match status" value="1"/>
</dbReference>
<organism evidence="1 2">
    <name type="scientific">Thermocrinis minervae</name>
    <dbReference type="NCBI Taxonomy" id="381751"/>
    <lineage>
        <taxon>Bacteria</taxon>
        <taxon>Pseudomonadati</taxon>
        <taxon>Aquificota</taxon>
        <taxon>Aquificia</taxon>
        <taxon>Aquificales</taxon>
        <taxon>Aquificaceae</taxon>
        <taxon>Thermocrinis</taxon>
    </lineage>
</organism>
<keyword evidence="2" id="KW-1185">Reference proteome</keyword>
<evidence type="ECO:0000313" key="2">
    <source>
        <dbReference type="Proteomes" id="UP000189810"/>
    </source>
</evidence>
<dbReference type="InterPro" id="IPR015946">
    <property type="entry name" value="KH_dom-like_a/b"/>
</dbReference>
<dbReference type="SUPFAM" id="SSF82784">
    <property type="entry name" value="OsmC-like"/>
    <property type="match status" value="1"/>
</dbReference>
<dbReference type="InterPro" id="IPR036102">
    <property type="entry name" value="OsmC/Ohrsf"/>
</dbReference>
<evidence type="ECO:0000313" key="1">
    <source>
        <dbReference type="EMBL" id="SHK19596.1"/>
    </source>
</evidence>
<dbReference type="Proteomes" id="UP000189810">
    <property type="component" value="Chromosome I"/>
</dbReference>
<dbReference type="STRING" id="381751.SAMN05444391_0238"/>
<protein>
    <submittedName>
        <fullName evidence="1">Putative redox protein</fullName>
    </submittedName>
</protein>
<accession>A0A1M6QHB6</accession>
<dbReference type="EMBL" id="LT670846">
    <property type="protein sequence ID" value="SHK19596.1"/>
    <property type="molecule type" value="Genomic_DNA"/>
</dbReference>
<gene>
    <name evidence="1" type="ORF">SAMN05444391_0238</name>
</gene>
<dbReference type="Pfam" id="PF02566">
    <property type="entry name" value="OsmC"/>
    <property type="match status" value="1"/>
</dbReference>
<proteinExistence type="predicted"/>
<name>A0A1M6QHB6_9AQUI</name>
<dbReference type="AlphaFoldDB" id="A0A1M6QHB6"/>
<dbReference type="OrthoDB" id="9804010at2"/>
<dbReference type="PANTHER" id="PTHR34352:SF1">
    <property type="entry name" value="PROTEIN YHFA"/>
    <property type="match status" value="1"/>
</dbReference>
<dbReference type="InterPro" id="IPR003718">
    <property type="entry name" value="OsmC/Ohr_fam"/>
</dbReference>